<dbReference type="EMBL" id="BPQI01000138">
    <property type="protein sequence ID" value="GJD58260.1"/>
    <property type="molecule type" value="Genomic_DNA"/>
</dbReference>
<organism evidence="2 3">
    <name type="scientific">Methylobacterium dankookense</name>
    <dbReference type="NCBI Taxonomy" id="560405"/>
    <lineage>
        <taxon>Bacteria</taxon>
        <taxon>Pseudomonadati</taxon>
        <taxon>Pseudomonadota</taxon>
        <taxon>Alphaproteobacteria</taxon>
        <taxon>Hyphomicrobiales</taxon>
        <taxon>Methylobacteriaceae</taxon>
        <taxon>Methylobacterium</taxon>
    </lineage>
</organism>
<protein>
    <recommendedName>
        <fullName evidence="5">DUF4365 domain-containing protein</fullName>
    </recommendedName>
</protein>
<evidence type="ECO:0000313" key="3">
    <source>
        <dbReference type="Proteomes" id="UP000401717"/>
    </source>
</evidence>
<reference evidence="1" key="2">
    <citation type="journal article" date="2021" name="Front. Microbiol.">
        <title>Comprehensive Comparative Genomics and Phenotyping of Methylobacterium Species.</title>
        <authorList>
            <person name="Alessa O."/>
            <person name="Ogura Y."/>
            <person name="Fujitani Y."/>
            <person name="Takami H."/>
            <person name="Hayashi T."/>
            <person name="Sahin N."/>
            <person name="Tani A."/>
        </authorList>
    </citation>
    <scope>NUCLEOTIDE SEQUENCE</scope>
    <source>
        <strain evidence="1">DSM 22415</strain>
    </source>
</reference>
<gene>
    <name evidence="1" type="ORF">IFDJLNFL_4177</name>
    <name evidence="2" type="ORF">MTDSW087_03887</name>
</gene>
<proteinExistence type="predicted"/>
<sequence length="516" mass="57314">MGTVRKLSSEELGNRGEKEFDSLCSSTKLIVNSVKRDLTGWDFLIEFPQEAQSNIPLDVRNNPHSCKIQIKAMWEDNDEVKFRLSSLERLAKDPGPTFVCVLKFGPDLKCTKLYFIHLLDDNLALVLKRLRSESAKGISKINNKEVAIRPSKIGIEIKPDGGEIERTILKQIGDSFEAYTSKKSSQLRNLGFEQDRLTFSVTFKVPPKQIAEAFLGSGEALEVSRFEGVESRFGIPLPILGINGPGRLSIQPTNPGTYTIALRSLKGGLPVILVATMYSIPPAMAARLGGPQVRLDTGLLDIRMKAKSCTITALEAGKLNIKASLSDWLSHFKALKIMVDGNFVFELRSQGKKLLNERFKESMQHVSKDNLQQATLVAQRLQKLVALTHSRVDEKFTLHAMMGSCDQIELAHTLCFGSESAEPITIDFDFSRSDLVEDGTGGRLISFIPLGGKLLVFAVPVKSIDFNSNPRVVVDVPSGEQLEIDLVDRSDYSEYIECFRDIPEAPLLLFRDLKQA</sequence>
<name>A0A564G3J9_9HYPH</name>
<evidence type="ECO:0008006" key="5">
    <source>
        <dbReference type="Google" id="ProtNLM"/>
    </source>
</evidence>
<dbReference type="OrthoDB" id="6878627at2"/>
<dbReference type="Proteomes" id="UP001055303">
    <property type="component" value="Unassembled WGS sequence"/>
</dbReference>
<dbReference type="Proteomes" id="UP000401717">
    <property type="component" value="Unassembled WGS sequence"/>
</dbReference>
<accession>A0A564G3J9</accession>
<evidence type="ECO:0000313" key="4">
    <source>
        <dbReference type="Proteomes" id="UP001055303"/>
    </source>
</evidence>
<reference evidence="1" key="3">
    <citation type="submission" date="2021-08" db="EMBL/GenBank/DDBJ databases">
        <authorList>
            <person name="Tani A."/>
            <person name="Ola A."/>
            <person name="Ogura Y."/>
            <person name="Katsura K."/>
            <person name="Hayashi T."/>
        </authorList>
    </citation>
    <scope>NUCLEOTIDE SEQUENCE</scope>
    <source>
        <strain evidence="1">DSM 22415</strain>
    </source>
</reference>
<dbReference type="AlphaFoldDB" id="A0A564G3J9"/>
<evidence type="ECO:0000313" key="1">
    <source>
        <dbReference type="EMBL" id="GJD58260.1"/>
    </source>
</evidence>
<reference evidence="2 3" key="1">
    <citation type="submission" date="2019-06" db="EMBL/GenBank/DDBJ databases">
        <authorList>
            <person name="Rodrigo-Torres L."/>
            <person name="Arahal R. D."/>
            <person name="Lucena T."/>
        </authorList>
    </citation>
    <scope>NUCLEOTIDE SEQUENCE [LARGE SCALE GENOMIC DNA]</scope>
    <source>
        <strain evidence="2 3">SW08-7</strain>
    </source>
</reference>
<evidence type="ECO:0000313" key="2">
    <source>
        <dbReference type="EMBL" id="VUF14171.1"/>
    </source>
</evidence>
<dbReference type="RefSeq" id="WP_144766548.1">
    <property type="nucleotide sequence ID" value="NZ_BPQI01000138.1"/>
</dbReference>
<keyword evidence="4" id="KW-1185">Reference proteome</keyword>
<dbReference type="EMBL" id="CABFVH010000029">
    <property type="protein sequence ID" value="VUF14171.1"/>
    <property type="molecule type" value="Genomic_DNA"/>
</dbReference>